<gene>
    <name evidence="1" type="ORF">FBU59_005656</name>
</gene>
<evidence type="ECO:0000313" key="2">
    <source>
        <dbReference type="Proteomes" id="UP001150603"/>
    </source>
</evidence>
<comment type="caution">
    <text evidence="1">The sequence shown here is derived from an EMBL/GenBank/DDBJ whole genome shotgun (WGS) entry which is preliminary data.</text>
</comment>
<accession>A0ACC1J2B6</accession>
<dbReference type="Proteomes" id="UP001150603">
    <property type="component" value="Unassembled WGS sequence"/>
</dbReference>
<dbReference type="EMBL" id="JANBPW010004593">
    <property type="protein sequence ID" value="KAJ1934570.1"/>
    <property type="molecule type" value="Genomic_DNA"/>
</dbReference>
<organism evidence="1 2">
    <name type="scientific">Linderina macrospora</name>
    <dbReference type="NCBI Taxonomy" id="4868"/>
    <lineage>
        <taxon>Eukaryota</taxon>
        <taxon>Fungi</taxon>
        <taxon>Fungi incertae sedis</taxon>
        <taxon>Zoopagomycota</taxon>
        <taxon>Kickxellomycotina</taxon>
        <taxon>Kickxellomycetes</taxon>
        <taxon>Kickxellales</taxon>
        <taxon>Kickxellaceae</taxon>
        <taxon>Linderina</taxon>
    </lineage>
</organism>
<reference evidence="1" key="1">
    <citation type="submission" date="2022-07" db="EMBL/GenBank/DDBJ databases">
        <title>Phylogenomic reconstructions and comparative analyses of Kickxellomycotina fungi.</title>
        <authorList>
            <person name="Reynolds N.K."/>
            <person name="Stajich J.E."/>
            <person name="Barry K."/>
            <person name="Grigoriev I.V."/>
            <person name="Crous P."/>
            <person name="Smith M.E."/>
        </authorList>
    </citation>
    <scope>NUCLEOTIDE SEQUENCE</scope>
    <source>
        <strain evidence="1">NRRL 5244</strain>
    </source>
</reference>
<evidence type="ECO:0000313" key="1">
    <source>
        <dbReference type="EMBL" id="KAJ1934570.1"/>
    </source>
</evidence>
<name>A0ACC1J2B6_9FUNG</name>
<keyword evidence="2" id="KW-1185">Reference proteome</keyword>
<protein>
    <submittedName>
        <fullName evidence="1">Uncharacterized protein</fullName>
    </submittedName>
</protein>
<sequence length="279" mass="30878">MTSLALTLEFLHAPECSNIGYAHERFFDEVDAEASVWTLENGQLLTMYLEKSKPHVRWATVFAKDDGVPETMDRNAFAEIRERLEKYTSDDIDSRSRHHASLPTAINSMDMDDDDLDNEDTEIVFSVRDGASGTALSTSIGAAVDWLCPCLPAPMGTNAPAGLLPVCLQSDIDAVIYEFSRSPMPAAIHGWTFPALAFIQASKREKRLMYTDAEMRLAILAEARRRIFVYHQPAKDQTNAGQNIIDIDNGQQLLGVQVVDDTLVVLCETCVCLVDVGCC</sequence>
<proteinExistence type="predicted"/>